<protein>
    <submittedName>
        <fullName evidence="2">Concanavalin A-like lectin/glucanases superfamily protein</fullName>
    </submittedName>
</protein>
<dbReference type="Proteomes" id="UP000184028">
    <property type="component" value="Unassembled WGS sequence"/>
</dbReference>
<feature type="chain" id="PRO_5009922887" evidence="1">
    <location>
        <begin position="19"/>
        <end position="306"/>
    </location>
</feature>
<dbReference type="Pfam" id="PF13385">
    <property type="entry name" value="Laminin_G_3"/>
    <property type="match status" value="1"/>
</dbReference>
<name>A0A1M6YIU5_9FLAO</name>
<evidence type="ECO:0000313" key="2">
    <source>
        <dbReference type="EMBL" id="SHL18138.1"/>
    </source>
</evidence>
<dbReference type="OrthoDB" id="1281073at2"/>
<sequence length="306" mass="33271">MKKFLLTLMFVSYLNVNAQNPIQEFNFNGTLNNTANTTSFIGTNNFVADRTGAVNGAQRLANKAMEAVVENLPQGNSARSVSIWVKFNDIASANYIWGYGIAYNAQYCGLLQQGTTLSNSDLSLAGWGASNDVIVSAPLAKEVWYQYTITYDGKASKIYRNGELLKSVDGISRSTKGNIFRLGEINTTVGINADIDDLKIYDVALTNEQVKAYYNSSKPLIAIAETTALKVEKKATTIKTKPVAKTNTSNTIITTDDVNTVAKNVEVFSQGQKVLGSSNALNINQLLEGTYLLKITKAAPKKMTSN</sequence>
<dbReference type="STRING" id="946677.SAMN05444484_101599"/>
<dbReference type="GO" id="GO:0004553">
    <property type="term" value="F:hydrolase activity, hydrolyzing O-glycosyl compounds"/>
    <property type="evidence" value="ECO:0007669"/>
    <property type="project" value="UniProtKB-ARBA"/>
</dbReference>
<dbReference type="EMBL" id="FRBT01000001">
    <property type="protein sequence ID" value="SHL18138.1"/>
    <property type="molecule type" value="Genomic_DNA"/>
</dbReference>
<dbReference type="GO" id="GO:0030246">
    <property type="term" value="F:carbohydrate binding"/>
    <property type="evidence" value="ECO:0007669"/>
    <property type="project" value="UniProtKB-KW"/>
</dbReference>
<keyword evidence="1" id="KW-0732">Signal</keyword>
<dbReference type="AlphaFoldDB" id="A0A1M6YIU5"/>
<keyword evidence="3" id="KW-1185">Reference proteome</keyword>
<feature type="signal peptide" evidence="1">
    <location>
        <begin position="1"/>
        <end position="18"/>
    </location>
</feature>
<gene>
    <name evidence="2" type="ORF">SAMN05444484_101599</name>
</gene>
<evidence type="ECO:0000313" key="3">
    <source>
        <dbReference type="Proteomes" id="UP000184028"/>
    </source>
</evidence>
<dbReference type="RefSeq" id="WP_068843121.1">
    <property type="nucleotide sequence ID" value="NZ_FRBT01000001.1"/>
</dbReference>
<reference evidence="3" key="1">
    <citation type="submission" date="2016-11" db="EMBL/GenBank/DDBJ databases">
        <authorList>
            <person name="Varghese N."/>
            <person name="Submissions S."/>
        </authorList>
    </citation>
    <scope>NUCLEOTIDE SEQUENCE [LARGE SCALE GENOMIC DNA]</scope>
    <source>
        <strain evidence="3">DSM 24724</strain>
    </source>
</reference>
<evidence type="ECO:0000256" key="1">
    <source>
        <dbReference type="SAM" id="SignalP"/>
    </source>
</evidence>
<proteinExistence type="predicted"/>
<dbReference type="Gene3D" id="2.60.120.200">
    <property type="match status" value="1"/>
</dbReference>
<dbReference type="SUPFAM" id="SSF49899">
    <property type="entry name" value="Concanavalin A-like lectins/glucanases"/>
    <property type="match status" value="1"/>
</dbReference>
<dbReference type="GO" id="GO:0005975">
    <property type="term" value="P:carbohydrate metabolic process"/>
    <property type="evidence" value="ECO:0007669"/>
    <property type="project" value="UniProtKB-ARBA"/>
</dbReference>
<organism evidence="2 3">
    <name type="scientific">Flavobacterium chilense</name>
    <dbReference type="NCBI Taxonomy" id="946677"/>
    <lineage>
        <taxon>Bacteria</taxon>
        <taxon>Pseudomonadati</taxon>
        <taxon>Bacteroidota</taxon>
        <taxon>Flavobacteriia</taxon>
        <taxon>Flavobacteriales</taxon>
        <taxon>Flavobacteriaceae</taxon>
        <taxon>Flavobacterium</taxon>
    </lineage>
</organism>
<dbReference type="InterPro" id="IPR013320">
    <property type="entry name" value="ConA-like_dom_sf"/>
</dbReference>
<accession>A0A1M6YIU5</accession>
<keyword evidence="2" id="KW-0430">Lectin</keyword>